<dbReference type="GO" id="GO:0005524">
    <property type="term" value="F:ATP binding"/>
    <property type="evidence" value="ECO:0007669"/>
    <property type="project" value="UniProtKB-KW"/>
</dbReference>
<dbReference type="Pfam" id="PF00512">
    <property type="entry name" value="HisKA"/>
    <property type="match status" value="1"/>
</dbReference>
<comment type="function">
    <text evidence="13">Member of the two-component regulatory system BvgS/BvgA. Phosphorylates BvgA via a four-step phosphorelay in response to environmental signals.</text>
</comment>
<evidence type="ECO:0000256" key="2">
    <source>
        <dbReference type="ARBA" id="ARBA00004651"/>
    </source>
</evidence>
<dbReference type="PANTHER" id="PTHR43047:SF78">
    <property type="entry name" value="SENSORY_REGULATORY PROTEIN RPFC"/>
    <property type="match status" value="1"/>
</dbReference>
<gene>
    <name evidence="20" type="ORF">DFR40_1195</name>
</gene>
<keyword evidence="4" id="KW-1003">Cell membrane</keyword>
<dbReference type="CDD" id="cd00130">
    <property type="entry name" value="PAS"/>
    <property type="match status" value="1"/>
</dbReference>
<keyword evidence="9" id="KW-0418">Kinase</keyword>
<dbReference type="EMBL" id="RBXP01000013">
    <property type="protein sequence ID" value="RKT59311.1"/>
    <property type="molecule type" value="Genomic_DNA"/>
</dbReference>
<dbReference type="InterPro" id="IPR005467">
    <property type="entry name" value="His_kinase_dom"/>
</dbReference>
<dbReference type="EC" id="2.7.13.3" evidence="3"/>
<dbReference type="InterPro" id="IPR003661">
    <property type="entry name" value="HisK_dim/P_dom"/>
</dbReference>
<evidence type="ECO:0000313" key="20">
    <source>
        <dbReference type="EMBL" id="RKT59311.1"/>
    </source>
</evidence>
<dbReference type="NCBIfam" id="TIGR00229">
    <property type="entry name" value="sensory_box"/>
    <property type="match status" value="1"/>
</dbReference>
<keyword evidence="5" id="KW-0597">Phosphoprotein</keyword>
<dbReference type="InterPro" id="IPR029150">
    <property type="entry name" value="dCache_3"/>
</dbReference>
<evidence type="ECO:0000256" key="11">
    <source>
        <dbReference type="ARBA" id="ARBA00022989"/>
    </source>
</evidence>
<dbReference type="CDD" id="cd00082">
    <property type="entry name" value="HisKA"/>
    <property type="match status" value="1"/>
</dbReference>
<comment type="catalytic activity">
    <reaction evidence="1">
        <text>ATP + protein L-histidine = ADP + protein N-phospho-L-histidine.</text>
        <dbReference type="EC" id="2.7.13.3"/>
    </reaction>
</comment>
<dbReference type="SUPFAM" id="SSF55785">
    <property type="entry name" value="PYP-like sensor domain (PAS domain)"/>
    <property type="match status" value="1"/>
</dbReference>
<sequence length="860" mass="94715">MASPRSSFRFRRQILLPVSLALLALVVVFSAGFHHHLDRLEQATTRQAGEQVRKAWQRLEGEHIRHLDWFAREIAATPALREAFRNGDRDRLLAASQPRLAALRAEFGITHWYFIGPDRQAVLRVHAPQRRGGIVKHRALDQAIATGKPANALELGARATYTLRHIQPWIDDGQLIGYIELGVDVERFSGEIEKALAVDVIAAIDKRHIDEQAFNTGKQLLDFSGEWNEEPNIAILYRRRPGLPAALSERWNAQPAGDPETVFAFEDSGRIWSATLLPLPDIDHRAIASLAVLREVTAERTDGRHKSLLAFAAASTLALLLGLALSRRTRAIEQRLQAAHGSLEENEQRFRDIFSTSSDWWFWETDSALRFTFFSDNAASLLGVEPGEFLGKSRPEVMAMATLEEQARMQAHFADLEARRPFHRFEYQARLPDGRVIWLASSGVPVFDGKGDFLGYRGAATDITVRHEREAAEFDAREGAEAKFAIARILQETRRPLAERFSEALAILGSMRGMLGEQDRRRGRILLHTPDGNLPDCHEAGDASPLPCRQAGDKVVVIDDCTPTGHGHYLVPLRLGDDALGVLCLPSVARPPRSPIRLDTLQQIGGLFALAIANARALAAEHQALAEAAAASRAKSEFLANMSHELRTPMNGIIGMTELLLTTPLAGDQRECAETVRQSANSLLVVINDILDFSKIEAGKLRVERIAFDLDRLLRQTCDLLAVLAAEKQLDFTWTLAPAGGATVYGDPGRLRQVLNNLIGNAIKFTDHGHVALTVSISGDQLRFTVSDSGIGIPAQQMARLFEPFFQGDGSTTRRFGGTGLGLSISRRLVEMMGGEIGVDSVAGEGSTFWFTLPAGPAEN</sequence>
<keyword evidence="8" id="KW-0547">Nucleotide-binding</keyword>
<dbReference type="PROSITE" id="PS50109">
    <property type="entry name" value="HIS_KIN"/>
    <property type="match status" value="1"/>
</dbReference>
<keyword evidence="21" id="KW-1185">Reference proteome</keyword>
<keyword evidence="10" id="KW-0067">ATP-binding</keyword>
<evidence type="ECO:0000259" key="18">
    <source>
        <dbReference type="PROSITE" id="PS50112"/>
    </source>
</evidence>
<dbReference type="SMART" id="SM00065">
    <property type="entry name" value="GAF"/>
    <property type="match status" value="1"/>
</dbReference>
<dbReference type="SUPFAM" id="SSF55874">
    <property type="entry name" value="ATPase domain of HSP90 chaperone/DNA topoisomerase II/histidine kinase"/>
    <property type="match status" value="1"/>
</dbReference>
<dbReference type="Pfam" id="PF13426">
    <property type="entry name" value="PAS_9"/>
    <property type="match status" value="1"/>
</dbReference>
<dbReference type="PROSITE" id="PS50112">
    <property type="entry name" value="PAS"/>
    <property type="match status" value="1"/>
</dbReference>
<evidence type="ECO:0000256" key="3">
    <source>
        <dbReference type="ARBA" id="ARBA00012438"/>
    </source>
</evidence>
<evidence type="ECO:0000256" key="7">
    <source>
        <dbReference type="ARBA" id="ARBA00022692"/>
    </source>
</evidence>
<dbReference type="InterPro" id="IPR036097">
    <property type="entry name" value="HisK_dim/P_sf"/>
</dbReference>
<evidence type="ECO:0000256" key="16">
    <source>
        <dbReference type="ARBA" id="ARBA00070152"/>
    </source>
</evidence>
<feature type="domain" description="Histidine kinase" evidence="17">
    <location>
        <begin position="641"/>
        <end position="857"/>
    </location>
</feature>
<evidence type="ECO:0000256" key="1">
    <source>
        <dbReference type="ARBA" id="ARBA00000085"/>
    </source>
</evidence>
<dbReference type="Pfam" id="PF14827">
    <property type="entry name" value="dCache_3"/>
    <property type="match status" value="1"/>
</dbReference>
<dbReference type="OrthoDB" id="9797097at2"/>
<evidence type="ECO:0000256" key="14">
    <source>
        <dbReference type="ARBA" id="ARBA00064003"/>
    </source>
</evidence>
<feature type="domain" description="PAS" evidence="18">
    <location>
        <begin position="346"/>
        <end position="393"/>
    </location>
</feature>
<keyword evidence="7" id="KW-0812">Transmembrane</keyword>
<evidence type="ECO:0000256" key="8">
    <source>
        <dbReference type="ARBA" id="ARBA00022741"/>
    </source>
</evidence>
<dbReference type="Gene3D" id="1.10.287.130">
    <property type="match status" value="1"/>
</dbReference>
<dbReference type="AlphaFoldDB" id="A0A495WCB1"/>
<dbReference type="SUPFAM" id="SSF103190">
    <property type="entry name" value="Sensory domain-like"/>
    <property type="match status" value="1"/>
</dbReference>
<dbReference type="Gene3D" id="3.30.565.10">
    <property type="entry name" value="Histidine kinase-like ATPase, C-terminal domain"/>
    <property type="match status" value="1"/>
</dbReference>
<dbReference type="InterPro" id="IPR000014">
    <property type="entry name" value="PAS"/>
</dbReference>
<evidence type="ECO:0000256" key="6">
    <source>
        <dbReference type="ARBA" id="ARBA00022679"/>
    </source>
</evidence>
<dbReference type="SUPFAM" id="SSF55781">
    <property type="entry name" value="GAF domain-like"/>
    <property type="match status" value="1"/>
</dbReference>
<dbReference type="Pfam" id="PF02518">
    <property type="entry name" value="HATPase_c"/>
    <property type="match status" value="1"/>
</dbReference>
<dbReference type="InterPro" id="IPR035965">
    <property type="entry name" value="PAS-like_dom_sf"/>
</dbReference>
<dbReference type="InterPro" id="IPR036890">
    <property type="entry name" value="HATPase_C_sf"/>
</dbReference>
<dbReference type="FunFam" id="1.10.287.130:FF:000002">
    <property type="entry name" value="Two-component osmosensing histidine kinase"/>
    <property type="match status" value="1"/>
</dbReference>
<evidence type="ECO:0000259" key="19">
    <source>
        <dbReference type="PROSITE" id="PS50113"/>
    </source>
</evidence>
<dbReference type="FunFam" id="3.30.565.10:FF:000010">
    <property type="entry name" value="Sensor histidine kinase RcsC"/>
    <property type="match status" value="1"/>
</dbReference>
<keyword evidence="11" id="KW-0472">Membrane</keyword>
<accession>A0A495WCB1</accession>
<comment type="subunit">
    <text evidence="14">At low DSF concentrations, interacts with RpfF.</text>
</comment>
<comment type="caution">
    <text evidence="20">The sequence shown here is derived from an EMBL/GenBank/DDBJ whole genome shotgun (WGS) entry which is preliminary data.</text>
</comment>
<dbReference type="PRINTS" id="PR00344">
    <property type="entry name" value="BCTRLSENSOR"/>
</dbReference>
<keyword evidence="6" id="KW-0808">Transferase</keyword>
<dbReference type="Proteomes" id="UP000270626">
    <property type="component" value="Unassembled WGS sequence"/>
</dbReference>
<dbReference type="SMART" id="SM00388">
    <property type="entry name" value="HisKA"/>
    <property type="match status" value="1"/>
</dbReference>
<protein>
    <recommendedName>
        <fullName evidence="15">Sensory/regulatory protein RpfC</fullName>
        <ecNumber evidence="3">2.7.13.3</ecNumber>
    </recommendedName>
    <alternativeName>
        <fullName evidence="16">Virulence sensor protein BvgS</fullName>
    </alternativeName>
</protein>
<dbReference type="InterPro" id="IPR003018">
    <property type="entry name" value="GAF"/>
</dbReference>
<evidence type="ECO:0000256" key="10">
    <source>
        <dbReference type="ARBA" id="ARBA00022840"/>
    </source>
</evidence>
<dbReference type="SMART" id="SM00091">
    <property type="entry name" value="PAS"/>
    <property type="match status" value="1"/>
</dbReference>
<dbReference type="InterPro" id="IPR029151">
    <property type="entry name" value="Sensor-like_sf"/>
</dbReference>
<evidence type="ECO:0000259" key="17">
    <source>
        <dbReference type="PROSITE" id="PS50109"/>
    </source>
</evidence>
<evidence type="ECO:0000313" key="21">
    <source>
        <dbReference type="Proteomes" id="UP000270626"/>
    </source>
</evidence>
<dbReference type="SMART" id="SM00387">
    <property type="entry name" value="HATPase_c"/>
    <property type="match status" value="1"/>
</dbReference>
<keyword evidence="12" id="KW-0902">Two-component regulatory system</keyword>
<evidence type="ECO:0000256" key="12">
    <source>
        <dbReference type="ARBA" id="ARBA00023012"/>
    </source>
</evidence>
<dbReference type="InterPro" id="IPR001610">
    <property type="entry name" value="PAC"/>
</dbReference>
<evidence type="ECO:0000256" key="5">
    <source>
        <dbReference type="ARBA" id="ARBA00022553"/>
    </source>
</evidence>
<name>A0A495WCB1_9RHOO</name>
<evidence type="ECO:0000256" key="9">
    <source>
        <dbReference type="ARBA" id="ARBA00022777"/>
    </source>
</evidence>
<dbReference type="Gene3D" id="3.30.450.40">
    <property type="match status" value="1"/>
</dbReference>
<comment type="subcellular location">
    <subcellularLocation>
        <location evidence="2">Cell membrane</location>
        <topology evidence="2">Multi-pass membrane protein</topology>
    </subcellularLocation>
</comment>
<evidence type="ECO:0000256" key="15">
    <source>
        <dbReference type="ARBA" id="ARBA00068150"/>
    </source>
</evidence>
<evidence type="ECO:0000256" key="4">
    <source>
        <dbReference type="ARBA" id="ARBA00022475"/>
    </source>
</evidence>
<dbReference type="PROSITE" id="PS50113">
    <property type="entry name" value="PAC"/>
    <property type="match status" value="1"/>
</dbReference>
<dbReference type="GO" id="GO:0000155">
    <property type="term" value="F:phosphorelay sensor kinase activity"/>
    <property type="evidence" value="ECO:0007669"/>
    <property type="project" value="InterPro"/>
</dbReference>
<dbReference type="Gene3D" id="3.30.450.20">
    <property type="entry name" value="PAS domain"/>
    <property type="match status" value="2"/>
</dbReference>
<dbReference type="InterPro" id="IPR000700">
    <property type="entry name" value="PAS-assoc_C"/>
</dbReference>
<evidence type="ECO:0000256" key="13">
    <source>
        <dbReference type="ARBA" id="ARBA00058004"/>
    </source>
</evidence>
<dbReference type="CDD" id="cd16922">
    <property type="entry name" value="HATPase_EvgS-ArcB-TorS-like"/>
    <property type="match status" value="1"/>
</dbReference>
<dbReference type="GO" id="GO:0005886">
    <property type="term" value="C:plasma membrane"/>
    <property type="evidence" value="ECO:0007669"/>
    <property type="project" value="UniProtKB-SubCell"/>
</dbReference>
<dbReference type="SMART" id="SM00086">
    <property type="entry name" value="PAC"/>
    <property type="match status" value="1"/>
</dbReference>
<organism evidence="20 21">
    <name type="scientific">Azonexus fungiphilus</name>
    <dbReference type="NCBI Taxonomy" id="146940"/>
    <lineage>
        <taxon>Bacteria</taxon>
        <taxon>Pseudomonadati</taxon>
        <taxon>Pseudomonadota</taxon>
        <taxon>Betaproteobacteria</taxon>
        <taxon>Rhodocyclales</taxon>
        <taxon>Azonexaceae</taxon>
        <taxon>Azonexus</taxon>
    </lineage>
</organism>
<dbReference type="RefSeq" id="WP_147431291.1">
    <property type="nucleotide sequence ID" value="NZ_RBXP01000013.1"/>
</dbReference>
<dbReference type="InterPro" id="IPR003594">
    <property type="entry name" value="HATPase_dom"/>
</dbReference>
<feature type="domain" description="PAC" evidence="19">
    <location>
        <begin position="423"/>
        <end position="475"/>
    </location>
</feature>
<dbReference type="SUPFAM" id="SSF47384">
    <property type="entry name" value="Homodimeric domain of signal transducing histidine kinase"/>
    <property type="match status" value="1"/>
</dbReference>
<dbReference type="InterPro" id="IPR004358">
    <property type="entry name" value="Sig_transdc_His_kin-like_C"/>
</dbReference>
<reference evidence="20 21" key="1">
    <citation type="submission" date="2018-10" db="EMBL/GenBank/DDBJ databases">
        <title>Genomic Encyclopedia of Type Strains, Phase IV (KMG-IV): sequencing the most valuable type-strain genomes for metagenomic binning, comparative biology and taxonomic classification.</title>
        <authorList>
            <person name="Goeker M."/>
        </authorList>
    </citation>
    <scope>NUCLEOTIDE SEQUENCE [LARGE SCALE GENOMIC DNA]</scope>
    <source>
        <strain evidence="20 21">DSM 23841</strain>
    </source>
</reference>
<proteinExistence type="predicted"/>
<dbReference type="InterPro" id="IPR029016">
    <property type="entry name" value="GAF-like_dom_sf"/>
</dbReference>
<dbReference type="PANTHER" id="PTHR43047">
    <property type="entry name" value="TWO-COMPONENT HISTIDINE PROTEIN KINASE"/>
    <property type="match status" value="1"/>
</dbReference>
<keyword evidence="11" id="KW-1133">Transmembrane helix</keyword>